<dbReference type="RefSeq" id="WP_140527772.1">
    <property type="nucleotide sequence ID" value="NZ_SDPD01000009.1"/>
</dbReference>
<proteinExistence type="predicted"/>
<reference evidence="1 2" key="1">
    <citation type="submission" date="2019-01" db="EMBL/GenBank/DDBJ databases">
        <title>Comparative genomic analysis identifies haemin-independent Haemophilus haemolyticus: a formal re-classification of Haemophilus intermedius.</title>
        <authorList>
            <person name="Harris T.M."/>
            <person name="Price E.P."/>
            <person name="Sarovich D.S."/>
            <person name="Norskov-Lauritsen N."/>
            <person name="Beissbarth J."/>
            <person name="Chang A.B."/>
            <person name="Smith-Vaughan H.C."/>
        </authorList>
    </citation>
    <scope>NUCLEOTIDE SEQUENCE [LARGE SCALE GENOMIC DNA]</scope>
    <source>
        <strain evidence="1 2">60982 B Hi-1</strain>
    </source>
</reference>
<organism evidence="1 2">
    <name type="scientific">Haemophilus haemolyticus</name>
    <dbReference type="NCBI Taxonomy" id="726"/>
    <lineage>
        <taxon>Bacteria</taxon>
        <taxon>Pseudomonadati</taxon>
        <taxon>Pseudomonadota</taxon>
        <taxon>Gammaproteobacteria</taxon>
        <taxon>Pasteurellales</taxon>
        <taxon>Pasteurellaceae</taxon>
        <taxon>Haemophilus</taxon>
    </lineage>
</organism>
<gene>
    <name evidence="1" type="ORF">EUX52_07710</name>
</gene>
<dbReference type="Proteomes" id="UP000316282">
    <property type="component" value="Unassembled WGS sequence"/>
</dbReference>
<accession>A0A502LCJ6</accession>
<evidence type="ECO:0000313" key="2">
    <source>
        <dbReference type="Proteomes" id="UP000316282"/>
    </source>
</evidence>
<dbReference type="AlphaFoldDB" id="A0A502LCJ6"/>
<comment type="caution">
    <text evidence="1">The sequence shown here is derived from an EMBL/GenBank/DDBJ whole genome shotgun (WGS) entry which is preliminary data.</text>
</comment>
<dbReference type="InterPro" id="IPR025506">
    <property type="entry name" value="Abi_alpha"/>
</dbReference>
<dbReference type="EMBL" id="SDPD01000009">
    <property type="protein sequence ID" value="TPH20694.1"/>
    <property type="molecule type" value="Genomic_DNA"/>
</dbReference>
<sequence>MNELYPIVSGALSGLAAAGALKGPIESLTQIWTLTLGRFPDDAYQKYKIKQAANLEKYANEVKSGIEKIPEENIQEPKMSVVGPALEASKFYIEEDEIRGMFAKLIASSMDKTQSINIHPSFVEIIKVLSPLDAKNLYFLYHDGDETISKIRVTNKENGIYTDHFNHIFLGNPECQDNNLIEFSIDNLIRLKLVDVSYSKYKSDDSLYDKHRENELFLKFKTEQEELQQSLTTLLNSLLNSGLLTDTDSNAPLPASLQENYLNLKQVVQEKEIKVVKGIIQLTAFGKNFCKVCL</sequence>
<dbReference type="Gene3D" id="3.30.110.190">
    <property type="match status" value="1"/>
</dbReference>
<name>A0A502LCJ6_HAEHA</name>
<protein>
    <submittedName>
        <fullName evidence="1">DUF4393 domain-containing protein</fullName>
    </submittedName>
</protein>
<evidence type="ECO:0000313" key="1">
    <source>
        <dbReference type="EMBL" id="TPH20694.1"/>
    </source>
</evidence>
<dbReference type="Pfam" id="PF14337">
    <property type="entry name" value="Abi_alpha"/>
    <property type="match status" value="1"/>
</dbReference>